<dbReference type="SMART" id="SM00955">
    <property type="entry name" value="RNB"/>
    <property type="match status" value="1"/>
</dbReference>
<dbReference type="EMBL" id="JBHSDR010000003">
    <property type="protein sequence ID" value="MFC4293501.1"/>
    <property type="molecule type" value="Genomic_DNA"/>
</dbReference>
<dbReference type="Proteomes" id="UP001595828">
    <property type="component" value="Unassembled WGS sequence"/>
</dbReference>
<gene>
    <name evidence="2" type="ORF">ACFO0A_00355</name>
</gene>
<dbReference type="InterPro" id="IPR040596">
    <property type="entry name" value="RNase_II_C_S1"/>
</dbReference>
<proteinExistence type="predicted"/>
<name>A0ABV8RMJ4_9SPHN</name>
<protein>
    <submittedName>
        <fullName evidence="2">RNB domain-containing ribonuclease</fullName>
    </submittedName>
</protein>
<reference evidence="3" key="1">
    <citation type="journal article" date="2019" name="Int. J. Syst. Evol. Microbiol.">
        <title>The Global Catalogue of Microorganisms (GCM) 10K type strain sequencing project: providing services to taxonomists for standard genome sequencing and annotation.</title>
        <authorList>
            <consortium name="The Broad Institute Genomics Platform"/>
            <consortium name="The Broad Institute Genome Sequencing Center for Infectious Disease"/>
            <person name="Wu L."/>
            <person name="Ma J."/>
        </authorList>
    </citation>
    <scope>NUCLEOTIDE SEQUENCE [LARGE SCALE GENOMIC DNA]</scope>
    <source>
        <strain evidence="3">CGMCC 1.12989</strain>
    </source>
</reference>
<evidence type="ECO:0000313" key="2">
    <source>
        <dbReference type="EMBL" id="MFC4293501.1"/>
    </source>
</evidence>
<dbReference type="SUPFAM" id="SSF50249">
    <property type="entry name" value="Nucleic acid-binding proteins"/>
    <property type="match status" value="1"/>
</dbReference>
<dbReference type="Pfam" id="PF18614">
    <property type="entry name" value="RNase_II_C_S1"/>
    <property type="match status" value="1"/>
</dbReference>
<comment type="caution">
    <text evidence="2">The sequence shown here is derived from an EMBL/GenBank/DDBJ whole genome shotgun (WGS) entry which is preliminary data.</text>
</comment>
<organism evidence="2 3">
    <name type="scientific">Novosphingobium tardum</name>
    <dbReference type="NCBI Taxonomy" id="1538021"/>
    <lineage>
        <taxon>Bacteria</taxon>
        <taxon>Pseudomonadati</taxon>
        <taxon>Pseudomonadota</taxon>
        <taxon>Alphaproteobacteria</taxon>
        <taxon>Sphingomonadales</taxon>
        <taxon>Sphingomonadaceae</taxon>
        <taxon>Novosphingobium</taxon>
    </lineage>
</organism>
<dbReference type="InterPro" id="IPR050180">
    <property type="entry name" value="RNR_Ribonuclease"/>
</dbReference>
<dbReference type="RefSeq" id="WP_379536996.1">
    <property type="nucleotide sequence ID" value="NZ_JBHSDR010000003.1"/>
</dbReference>
<dbReference type="InterPro" id="IPR012340">
    <property type="entry name" value="NA-bd_OB-fold"/>
</dbReference>
<feature type="domain" description="RNB" evidence="1">
    <location>
        <begin position="47"/>
        <end position="356"/>
    </location>
</feature>
<dbReference type="PANTHER" id="PTHR23355:SF9">
    <property type="entry name" value="DIS3-LIKE EXONUCLEASE 2"/>
    <property type="match status" value="1"/>
</dbReference>
<dbReference type="Pfam" id="PF00773">
    <property type="entry name" value="RNB"/>
    <property type="match status" value="1"/>
</dbReference>
<evidence type="ECO:0000259" key="1">
    <source>
        <dbReference type="SMART" id="SM00955"/>
    </source>
</evidence>
<evidence type="ECO:0000313" key="3">
    <source>
        <dbReference type="Proteomes" id="UP001595828"/>
    </source>
</evidence>
<keyword evidence="3" id="KW-1185">Reference proteome</keyword>
<dbReference type="InterPro" id="IPR001900">
    <property type="entry name" value="RNase_II/R"/>
</dbReference>
<dbReference type="PANTHER" id="PTHR23355">
    <property type="entry name" value="RIBONUCLEASE"/>
    <property type="match status" value="1"/>
</dbReference>
<accession>A0ABV8RMJ4</accession>
<sequence>MKAITDPDHALDRGLQAIRTQYDVTQDFPPQVIAAAEAAIRRTPTSHADRTALDFRTLDPAQSTDLDQAFLIEEAGADLILRYAIADVAWFVDDGDALDIEAWKRGTSFYLPDGKAPLYPTILSEGAASLLPDGPRPAVIFVVRVAPDGGARLDGVERAIIRSRAKLGYETLKPGDLPPLFDSFARRIRDAELRRGAARVDPPEQEVVALPDGGHVLGFRQRFPAEEGNAAMSLATNLAVAEALLEHRTGLFRVMAEPDAQAVARLRHSAAGLGLAWPREMTLAQFEARLDPADTRAAALMLEIRRAGEGARYTPYHPGVVPWHAAMAGTYAHATAPLRRLADRYVARAALEVANGRPVPGGVSAAFEKLPQIMAKADAREGQIDRAVVDLAEAVMLGGREGERFSAIVTDLDERGARIQLADLAVVARVAAPGAIPGDRIEVRLAAADAARREIRFEPAA</sequence>